<dbReference type="InterPro" id="IPR005135">
    <property type="entry name" value="Endo/exonuclease/phosphatase"/>
</dbReference>
<feature type="domain" description="Endonuclease/exonuclease/phosphatase" evidence="1">
    <location>
        <begin position="5"/>
        <end position="149"/>
    </location>
</feature>
<dbReference type="Gene3D" id="3.60.10.10">
    <property type="entry name" value="Endonuclease/exonuclease/phosphatase"/>
    <property type="match status" value="1"/>
</dbReference>
<comment type="caution">
    <text evidence="2">The sequence shown here is derived from an EMBL/GenBank/DDBJ whole genome shotgun (WGS) entry which is preliminary data.</text>
</comment>
<evidence type="ECO:0000313" key="3">
    <source>
        <dbReference type="Proteomes" id="UP000475862"/>
    </source>
</evidence>
<gene>
    <name evidence="2" type="ORF">AGLY_011980</name>
</gene>
<dbReference type="GO" id="GO:0003824">
    <property type="term" value="F:catalytic activity"/>
    <property type="evidence" value="ECO:0007669"/>
    <property type="project" value="InterPro"/>
</dbReference>
<accession>A0A6G0TBS0</accession>
<dbReference type="OrthoDB" id="6781220at2759"/>
<dbReference type="Pfam" id="PF03372">
    <property type="entry name" value="Exo_endo_phos"/>
    <property type="match status" value="1"/>
</dbReference>
<dbReference type="EMBL" id="VYZN01000046">
    <property type="protein sequence ID" value="KAE9529184.1"/>
    <property type="molecule type" value="Genomic_DNA"/>
</dbReference>
<sequence length="532" mass="61133">MFYQNVLGLLTKIPYLRNALLNINYDIICLNETWLNSNVFDAELGFNNYNLYRNDRILSLGKSKGGGVLIAVNKNIICELLTVPSVVGIEQIFLNLTVNNIKIIIGCVNIPPGASSDIYSNYCDIVEFPEHYFVIVGDFNLSSFDWSVDPNSQNHRSGGIIFNSYINFLNLEQCNVIKNCDGRTLDCLMLSKNAELISNCYSIDSLVHTIDKYHPPLDVISHFLSSIDFNLNLNKNLSLDALVDIFYEIIYHSFSLFVPKTKIYNSNSPAWANAKLRNLIIKKKCAHKKYKLSTSFANYMEFSELRKKCKKLNQISHDQYISDLENSLQINIKPFWNYKTKNNVPDCMNYNNVTSTNISETVKLFSDYFSSVYIRIQGQDPIIIGFINRNTVNFKNINALKILFLALVASHFEFGSIVWSPSFITFINTIENVQLKFLNSTSYFLRALKLANVIVDHVDLFFMSLILKCEYDFFSSFVFSYTYKHSIFMTLGLYWGLSHRILMILYTLGSEVPSILRRFPLLSESVVLIHDK</sequence>
<dbReference type="PANTHER" id="PTHR33395">
    <property type="entry name" value="TRANSCRIPTASE, PUTATIVE-RELATED-RELATED"/>
    <property type="match status" value="1"/>
</dbReference>
<reference evidence="2 3" key="1">
    <citation type="submission" date="2019-08" db="EMBL/GenBank/DDBJ databases">
        <title>The genome of the soybean aphid Biotype 1, its phylome, world population structure and adaptation to the North American continent.</title>
        <authorList>
            <person name="Giordano R."/>
            <person name="Donthu R.K."/>
            <person name="Hernandez A.G."/>
            <person name="Wright C.L."/>
            <person name="Zimin A.V."/>
        </authorList>
    </citation>
    <scope>NUCLEOTIDE SEQUENCE [LARGE SCALE GENOMIC DNA]</scope>
    <source>
        <tissue evidence="2">Whole aphids</tissue>
    </source>
</reference>
<dbReference type="InterPro" id="IPR036691">
    <property type="entry name" value="Endo/exonu/phosph_ase_sf"/>
</dbReference>
<evidence type="ECO:0000259" key="1">
    <source>
        <dbReference type="Pfam" id="PF03372"/>
    </source>
</evidence>
<proteinExistence type="predicted"/>
<dbReference type="Proteomes" id="UP000475862">
    <property type="component" value="Unassembled WGS sequence"/>
</dbReference>
<protein>
    <recommendedName>
        <fullName evidence="1">Endonuclease/exonuclease/phosphatase domain-containing protein</fullName>
    </recommendedName>
</protein>
<organism evidence="2 3">
    <name type="scientific">Aphis glycines</name>
    <name type="common">Soybean aphid</name>
    <dbReference type="NCBI Taxonomy" id="307491"/>
    <lineage>
        <taxon>Eukaryota</taxon>
        <taxon>Metazoa</taxon>
        <taxon>Ecdysozoa</taxon>
        <taxon>Arthropoda</taxon>
        <taxon>Hexapoda</taxon>
        <taxon>Insecta</taxon>
        <taxon>Pterygota</taxon>
        <taxon>Neoptera</taxon>
        <taxon>Paraneoptera</taxon>
        <taxon>Hemiptera</taxon>
        <taxon>Sternorrhyncha</taxon>
        <taxon>Aphidomorpha</taxon>
        <taxon>Aphidoidea</taxon>
        <taxon>Aphididae</taxon>
        <taxon>Aphidini</taxon>
        <taxon>Aphis</taxon>
        <taxon>Aphis</taxon>
    </lineage>
</organism>
<dbReference type="AlphaFoldDB" id="A0A6G0TBS0"/>
<dbReference type="SUPFAM" id="SSF56219">
    <property type="entry name" value="DNase I-like"/>
    <property type="match status" value="1"/>
</dbReference>
<evidence type="ECO:0000313" key="2">
    <source>
        <dbReference type="EMBL" id="KAE9529184.1"/>
    </source>
</evidence>
<keyword evidence="3" id="KW-1185">Reference proteome</keyword>
<name>A0A6G0TBS0_APHGL</name>
<dbReference type="PANTHER" id="PTHR33395:SF22">
    <property type="entry name" value="REVERSE TRANSCRIPTASE DOMAIN-CONTAINING PROTEIN"/>
    <property type="match status" value="1"/>
</dbReference>